<organism evidence="1 2">
    <name type="scientific">Naganishia onofrii</name>
    <dbReference type="NCBI Taxonomy" id="1851511"/>
    <lineage>
        <taxon>Eukaryota</taxon>
        <taxon>Fungi</taxon>
        <taxon>Dikarya</taxon>
        <taxon>Basidiomycota</taxon>
        <taxon>Agaricomycotina</taxon>
        <taxon>Tremellomycetes</taxon>
        <taxon>Filobasidiales</taxon>
        <taxon>Filobasidiaceae</taxon>
        <taxon>Naganishia</taxon>
    </lineage>
</organism>
<name>A0ACC2XY76_9TREE</name>
<comment type="caution">
    <text evidence="1">The sequence shown here is derived from an EMBL/GenBank/DDBJ whole genome shotgun (WGS) entry which is preliminary data.</text>
</comment>
<keyword evidence="2" id="KW-1185">Reference proteome</keyword>
<dbReference type="Proteomes" id="UP001234202">
    <property type="component" value="Unassembled WGS sequence"/>
</dbReference>
<gene>
    <name evidence="1" type="ORF">QFC24_000378</name>
</gene>
<dbReference type="EMBL" id="JASBWV010000001">
    <property type="protein sequence ID" value="KAJ9128087.1"/>
    <property type="molecule type" value="Genomic_DNA"/>
</dbReference>
<accession>A0ACC2XY76</accession>
<evidence type="ECO:0000313" key="1">
    <source>
        <dbReference type="EMBL" id="KAJ9128087.1"/>
    </source>
</evidence>
<evidence type="ECO:0000313" key="2">
    <source>
        <dbReference type="Proteomes" id="UP001234202"/>
    </source>
</evidence>
<reference evidence="1" key="1">
    <citation type="submission" date="2023-04" db="EMBL/GenBank/DDBJ databases">
        <title>Draft Genome sequencing of Naganishia species isolated from polar environments using Oxford Nanopore Technology.</title>
        <authorList>
            <person name="Leo P."/>
            <person name="Venkateswaran K."/>
        </authorList>
    </citation>
    <scope>NUCLEOTIDE SEQUENCE</scope>
    <source>
        <strain evidence="1">DBVPG 5303</strain>
    </source>
</reference>
<proteinExistence type="predicted"/>
<sequence>MPATTTATSQPTLSFAISIHRGAIIVHMRVAGTTNLEHALCVSHREQPDDKTAVSTREEANQVMQFFKVRMNGILAQGKSIAEYAYLTWLYAYGQWEDASKEEIEITDPPTGSSSNMKKVHFQDAAPSVPTASPELPPQVGEKRLPEPHALALLVNKKSRTASPTPPSSPPILDHTSYRLRRRCKSVNYSVKKMMEAQLGDVLMSSDVEVGDDDDSQVEDGYRPNEDSDTMVEDVGMEGETDVFGACGPDAWIHDWMKDSDEEDEDEYEEEQEEVAGGGTWLMSVEKEEEDELADDYDELEDMQDMCPGTPGQDNGFDLQNSQSYD</sequence>
<protein>
    <submittedName>
        <fullName evidence="1">Uncharacterized protein</fullName>
    </submittedName>
</protein>